<gene>
    <name evidence="3" type="ORF">K435DRAFT_780480</name>
</gene>
<dbReference type="EMBL" id="ML179294">
    <property type="protein sequence ID" value="THU91891.1"/>
    <property type="molecule type" value="Genomic_DNA"/>
</dbReference>
<dbReference type="AlphaFoldDB" id="A0A4S8LRK2"/>
<protein>
    <recommendedName>
        <fullName evidence="5">Fruit-body specific protein a</fullName>
    </recommendedName>
</protein>
<sequence length="491" mass="52630">MFTLIRLVTLASIAISLVDGKIVPPAAQGQPDANSQVDTTGATTDTDSIVSTASQVDQKAGANTDAPPDLPPNSTSITALDGTLVNTTVEAVATNTTNSRRSLNLAKRLTPGYEQVFAGTGTGPDDRDGSIEGTAYLTYTVVDNSTYSVDKCLEFCDRVDGCVFVNLYYEFNNPLLDFVFSEKSNLKCAAYADVHTAAEKTNRGGQQQEDPPAGLTYIQQSSGYAAKSLVDPDTPEGYELVFGPTNGANNAPGYMGFAFLDRYDVQACADLCNSRGADNQGGGCQYFNIWRAVVNGVPTTYTCSMYYLVADESTAVNFGQGDLHVTQSRGYRRNNVVVDGGFEGYNDCNDFCFTSGYASWKGLGSGVLDATIFHYVIYSHSGHGVGLLGSADASDDLPGTLTPSEPLQTVAGKTYSLQFFLNSDFSGPDLQADAFVEVRVNGNVLDTIHPGYSHWTFHQYTFTAQGNDVLEFHGGKAPAWNFIDDVNIFLA</sequence>
<reference evidence="3 4" key="1">
    <citation type="journal article" date="2019" name="Nat. Ecol. Evol.">
        <title>Megaphylogeny resolves global patterns of mushroom evolution.</title>
        <authorList>
            <person name="Varga T."/>
            <person name="Krizsan K."/>
            <person name="Foldi C."/>
            <person name="Dima B."/>
            <person name="Sanchez-Garcia M."/>
            <person name="Sanchez-Ramirez S."/>
            <person name="Szollosi G.J."/>
            <person name="Szarkandi J.G."/>
            <person name="Papp V."/>
            <person name="Albert L."/>
            <person name="Andreopoulos W."/>
            <person name="Angelini C."/>
            <person name="Antonin V."/>
            <person name="Barry K.W."/>
            <person name="Bougher N.L."/>
            <person name="Buchanan P."/>
            <person name="Buyck B."/>
            <person name="Bense V."/>
            <person name="Catcheside P."/>
            <person name="Chovatia M."/>
            <person name="Cooper J."/>
            <person name="Damon W."/>
            <person name="Desjardin D."/>
            <person name="Finy P."/>
            <person name="Geml J."/>
            <person name="Haridas S."/>
            <person name="Hughes K."/>
            <person name="Justo A."/>
            <person name="Karasinski D."/>
            <person name="Kautmanova I."/>
            <person name="Kiss B."/>
            <person name="Kocsube S."/>
            <person name="Kotiranta H."/>
            <person name="LaButti K.M."/>
            <person name="Lechner B.E."/>
            <person name="Liimatainen K."/>
            <person name="Lipzen A."/>
            <person name="Lukacs Z."/>
            <person name="Mihaltcheva S."/>
            <person name="Morgado L.N."/>
            <person name="Niskanen T."/>
            <person name="Noordeloos M.E."/>
            <person name="Ohm R.A."/>
            <person name="Ortiz-Santana B."/>
            <person name="Ovrebo C."/>
            <person name="Racz N."/>
            <person name="Riley R."/>
            <person name="Savchenko A."/>
            <person name="Shiryaev A."/>
            <person name="Soop K."/>
            <person name="Spirin V."/>
            <person name="Szebenyi C."/>
            <person name="Tomsovsky M."/>
            <person name="Tulloss R.E."/>
            <person name="Uehling J."/>
            <person name="Grigoriev I.V."/>
            <person name="Vagvolgyi C."/>
            <person name="Papp T."/>
            <person name="Martin F.M."/>
            <person name="Miettinen O."/>
            <person name="Hibbett D.S."/>
            <person name="Nagy L.G."/>
        </authorList>
    </citation>
    <scope>NUCLEOTIDE SEQUENCE [LARGE SCALE GENOMIC DNA]</scope>
    <source>
        <strain evidence="3 4">CBS 962.96</strain>
    </source>
</reference>
<evidence type="ECO:0000313" key="4">
    <source>
        <dbReference type="Proteomes" id="UP000297245"/>
    </source>
</evidence>
<proteinExistence type="predicted"/>
<dbReference type="PANTHER" id="PTHR36578:SF1">
    <property type="entry name" value="APPLE DOMAIN-CONTAINING PROTEIN"/>
    <property type="match status" value="1"/>
</dbReference>
<name>A0A4S8LRK2_DENBC</name>
<keyword evidence="4" id="KW-1185">Reference proteome</keyword>
<dbReference type="OrthoDB" id="271448at2759"/>
<organism evidence="3 4">
    <name type="scientific">Dendrothele bispora (strain CBS 962.96)</name>
    <dbReference type="NCBI Taxonomy" id="1314807"/>
    <lineage>
        <taxon>Eukaryota</taxon>
        <taxon>Fungi</taxon>
        <taxon>Dikarya</taxon>
        <taxon>Basidiomycota</taxon>
        <taxon>Agaricomycotina</taxon>
        <taxon>Agaricomycetes</taxon>
        <taxon>Agaricomycetidae</taxon>
        <taxon>Agaricales</taxon>
        <taxon>Agaricales incertae sedis</taxon>
        <taxon>Dendrothele</taxon>
    </lineage>
</organism>
<keyword evidence="2" id="KW-0732">Signal</keyword>
<accession>A0A4S8LRK2</accession>
<dbReference type="Proteomes" id="UP000297245">
    <property type="component" value="Unassembled WGS sequence"/>
</dbReference>
<feature type="signal peptide" evidence="2">
    <location>
        <begin position="1"/>
        <end position="20"/>
    </location>
</feature>
<evidence type="ECO:0000256" key="1">
    <source>
        <dbReference type="SAM" id="MobiDB-lite"/>
    </source>
</evidence>
<dbReference type="PANTHER" id="PTHR36578">
    <property type="entry name" value="CHROMOSOME 15, WHOLE GENOME SHOTGUN SEQUENCE"/>
    <property type="match status" value="1"/>
</dbReference>
<evidence type="ECO:0008006" key="5">
    <source>
        <dbReference type="Google" id="ProtNLM"/>
    </source>
</evidence>
<evidence type="ECO:0000313" key="3">
    <source>
        <dbReference type="EMBL" id="THU91891.1"/>
    </source>
</evidence>
<feature type="chain" id="PRO_5021013702" description="Fruit-body specific protein a" evidence="2">
    <location>
        <begin position="21"/>
        <end position="491"/>
    </location>
</feature>
<feature type="region of interest" description="Disordered" evidence="1">
    <location>
        <begin position="54"/>
        <end position="75"/>
    </location>
</feature>
<evidence type="ECO:0000256" key="2">
    <source>
        <dbReference type="SAM" id="SignalP"/>
    </source>
</evidence>